<proteinExistence type="predicted"/>
<dbReference type="RefSeq" id="WP_326566361.1">
    <property type="nucleotide sequence ID" value="NZ_CP142149.1"/>
</dbReference>
<organism evidence="1 2">
    <name type="scientific">Amycolatopsis rhabdoformis</name>
    <dbReference type="NCBI Taxonomy" id="1448059"/>
    <lineage>
        <taxon>Bacteria</taxon>
        <taxon>Bacillati</taxon>
        <taxon>Actinomycetota</taxon>
        <taxon>Actinomycetes</taxon>
        <taxon>Pseudonocardiales</taxon>
        <taxon>Pseudonocardiaceae</taxon>
        <taxon>Amycolatopsis</taxon>
    </lineage>
</organism>
<dbReference type="EMBL" id="CP142149">
    <property type="protein sequence ID" value="WSE27349.1"/>
    <property type="molecule type" value="Genomic_DNA"/>
</dbReference>
<sequence length="41" mass="4220">MQVSGAGCRCQGCSSAVVIPSSTDDAYFDQLTNTIIKALAP</sequence>
<reference evidence="1 2" key="1">
    <citation type="journal article" date="2015" name="Int. J. Syst. Evol. Microbiol.">
        <title>Amycolatopsis rhabdoformis sp. nov., an actinomycete isolated from a tropical forest soil.</title>
        <authorList>
            <person name="Souza W.R."/>
            <person name="Silva R.E."/>
            <person name="Goodfellow M."/>
            <person name="Busarakam K."/>
            <person name="Figueiro F.S."/>
            <person name="Ferreira D."/>
            <person name="Rodrigues-Filho E."/>
            <person name="Moraes L.A.B."/>
            <person name="Zucchi T.D."/>
        </authorList>
    </citation>
    <scope>NUCLEOTIDE SEQUENCE [LARGE SCALE GENOMIC DNA]</scope>
    <source>
        <strain evidence="1 2">NCIMB 14900</strain>
    </source>
</reference>
<evidence type="ECO:0000313" key="1">
    <source>
        <dbReference type="EMBL" id="WSE27349.1"/>
    </source>
</evidence>
<gene>
    <name evidence="1" type="ORF">VSH64_31380</name>
</gene>
<protein>
    <submittedName>
        <fullName evidence="1">Uncharacterized protein</fullName>
    </submittedName>
</protein>
<dbReference type="Proteomes" id="UP001330812">
    <property type="component" value="Chromosome"/>
</dbReference>
<keyword evidence="2" id="KW-1185">Reference proteome</keyword>
<evidence type="ECO:0000313" key="2">
    <source>
        <dbReference type="Proteomes" id="UP001330812"/>
    </source>
</evidence>
<name>A0ABZ1I115_9PSEU</name>
<accession>A0ABZ1I115</accession>